<dbReference type="EMBL" id="MTSL01000025">
    <property type="protein sequence ID" value="PJF19946.1"/>
    <property type="molecule type" value="Genomic_DNA"/>
</dbReference>
<dbReference type="GO" id="GO:0016791">
    <property type="term" value="F:phosphatase activity"/>
    <property type="evidence" value="ECO:0007669"/>
    <property type="project" value="InterPro"/>
</dbReference>
<dbReference type="STRING" id="1246581.A0A2H9TQF6"/>
<dbReference type="Gene3D" id="3.40.50.1000">
    <property type="entry name" value="HAD superfamily/HAD-like"/>
    <property type="match status" value="1"/>
</dbReference>
<dbReference type="InterPro" id="IPR050365">
    <property type="entry name" value="TIM50"/>
</dbReference>
<keyword evidence="3" id="KW-1185">Reference proteome</keyword>
<accession>A0A2H9TQF6</accession>
<reference evidence="2 3" key="1">
    <citation type="submission" date="2016-10" db="EMBL/GenBank/DDBJ databases">
        <title>The genome of Paramicrosporidium saccamoebae is the missing link in understanding Cryptomycota and Microsporidia evolution.</title>
        <authorList>
            <person name="Quandt C.A."/>
            <person name="Beaudet D."/>
            <person name="Corsaro D."/>
            <person name="Michel R."/>
            <person name="Corradi N."/>
            <person name="James T."/>
        </authorList>
    </citation>
    <scope>NUCLEOTIDE SEQUENCE [LARGE SCALE GENOMIC DNA]</scope>
    <source>
        <strain evidence="2 3">KSL3</strain>
    </source>
</reference>
<dbReference type="NCBIfam" id="TIGR02251">
    <property type="entry name" value="HIF-SF_euk"/>
    <property type="match status" value="1"/>
</dbReference>
<dbReference type="CDD" id="cd07521">
    <property type="entry name" value="HAD_FCP1-like"/>
    <property type="match status" value="1"/>
</dbReference>
<gene>
    <name evidence="2" type="ORF">PSACC_00241</name>
</gene>
<dbReference type="SUPFAM" id="SSF56784">
    <property type="entry name" value="HAD-like"/>
    <property type="match status" value="1"/>
</dbReference>
<dbReference type="InterPro" id="IPR023214">
    <property type="entry name" value="HAD_sf"/>
</dbReference>
<dbReference type="PROSITE" id="PS50969">
    <property type="entry name" value="FCP1"/>
    <property type="match status" value="1"/>
</dbReference>
<evidence type="ECO:0000259" key="1">
    <source>
        <dbReference type="PROSITE" id="PS50969"/>
    </source>
</evidence>
<sequence length="397" mass="44102">MPSIKIETCCSKSTEDHENAPRAVEVVDLDVPRASEETVDSADAAGTVEASFVCGLTTYPIEGHDDEFDVELSSTSSVHSISSGSSTLIIMLTTVVEPGDSTELSNTNGTIYGKVVKSIQRSIRRIFHCGRDKVELLQPAQSSECFSETQQRPAQGSECFSEAQPEVPMSSIQTFNSPITSVLPGSDPVKTPTIHKTLLIDVSYTKPLLAPPMEHDVGRKCLVLDLDETLVHSTFQPVMNADLVVPVHLGEGVFQPIYVCKRPGVDEFLRHVSQHFEVVLFTASLSNYADPVVDFLDPNGGIRYRLYREDCLQFQGMYIKDLSRLGRDIEQVLIIDNSPASYSMHPHNALGCKSWFKDPHDRELEDRILPMLMNLKNTPTVSQWRSQNLQMIETPYA</sequence>
<comment type="caution">
    <text evidence="2">The sequence shown here is derived from an EMBL/GenBank/DDBJ whole genome shotgun (WGS) entry which is preliminary data.</text>
</comment>
<dbReference type="OrthoDB" id="277011at2759"/>
<dbReference type="InterPro" id="IPR036412">
    <property type="entry name" value="HAD-like_sf"/>
</dbReference>
<dbReference type="InterPro" id="IPR004274">
    <property type="entry name" value="FCP1_dom"/>
</dbReference>
<evidence type="ECO:0000313" key="2">
    <source>
        <dbReference type="EMBL" id="PJF19946.1"/>
    </source>
</evidence>
<organism evidence="2 3">
    <name type="scientific">Paramicrosporidium saccamoebae</name>
    <dbReference type="NCBI Taxonomy" id="1246581"/>
    <lineage>
        <taxon>Eukaryota</taxon>
        <taxon>Fungi</taxon>
        <taxon>Fungi incertae sedis</taxon>
        <taxon>Cryptomycota</taxon>
        <taxon>Cryptomycota incertae sedis</taxon>
        <taxon>Paramicrosporidium</taxon>
    </lineage>
</organism>
<name>A0A2H9TQF6_9FUNG</name>
<evidence type="ECO:0000313" key="3">
    <source>
        <dbReference type="Proteomes" id="UP000240830"/>
    </source>
</evidence>
<dbReference type="PANTHER" id="PTHR12210">
    <property type="entry name" value="DULLARD PROTEIN PHOSPHATASE"/>
    <property type="match status" value="1"/>
</dbReference>
<proteinExistence type="predicted"/>
<feature type="domain" description="FCP1 homology" evidence="1">
    <location>
        <begin position="215"/>
        <end position="375"/>
    </location>
</feature>
<dbReference type="Pfam" id="PF03031">
    <property type="entry name" value="NIF"/>
    <property type="match status" value="1"/>
</dbReference>
<dbReference type="SMART" id="SM00577">
    <property type="entry name" value="CPDc"/>
    <property type="match status" value="1"/>
</dbReference>
<dbReference type="FunFam" id="3.40.50.1000:FF:000093">
    <property type="entry name" value="NLI interacting factor-like phosphatase family protein"/>
    <property type="match status" value="1"/>
</dbReference>
<protein>
    <recommendedName>
        <fullName evidence="1">FCP1 homology domain-containing protein</fullName>
    </recommendedName>
</protein>
<dbReference type="AlphaFoldDB" id="A0A2H9TQF6"/>
<dbReference type="InterPro" id="IPR011948">
    <property type="entry name" value="Dullard_phosphatase"/>
</dbReference>
<dbReference type="Proteomes" id="UP000240830">
    <property type="component" value="Unassembled WGS sequence"/>
</dbReference>